<dbReference type="SUPFAM" id="SSF53300">
    <property type="entry name" value="vWA-like"/>
    <property type="match status" value="3"/>
</dbReference>
<name>A0A0N5C6T9_STREA</name>
<dbReference type="Proteomes" id="UP000046392">
    <property type="component" value="Unplaced"/>
</dbReference>
<dbReference type="PROSITE" id="PS50234">
    <property type="entry name" value="VWFA"/>
    <property type="match status" value="1"/>
</dbReference>
<dbReference type="InterPro" id="IPR036465">
    <property type="entry name" value="vWFA_dom_sf"/>
</dbReference>
<feature type="domain" description="VWFA" evidence="1">
    <location>
        <begin position="664"/>
        <end position="833"/>
    </location>
</feature>
<reference evidence="3" key="1">
    <citation type="submission" date="2017-02" db="UniProtKB">
        <authorList>
            <consortium name="WormBaseParasite"/>
        </authorList>
    </citation>
    <scope>IDENTIFICATION</scope>
</reference>
<sequence length="1028" mass="115171">MASPSKKSMLIAGVATIILLIGVALIVVAVVELTKNSKNSDSGGSSSGDQTTTTIQTTTIINNPSNNGSLGTLTTTTISTLPPIICDMAFVVDSSLDKMSLYEFMTQIEIMKNNVSTLITNFRNIYLTSYNNYPENGYNFYSMYTIDDFKRNLDTFTQGKGSRLSLVLNKIASLNPPFCGKLSIYVFISEYNLDEIQKSIPLVNKIKEKGSINFIILGNNINARELSPLNPSNILTYDFISCDINEILNFIKTTQTCGLLDSIICSSTTPSAPIITTTQQPPLDCNIAIGVDLSSDILTPNYFDTQIQILQNNISNIIPDFGNVALVGYNKYVTIKENFDTLKSKNDYIMALDSFKQQPGFNFTSVLESLNNLNVPKCGKLSTYVFLSQNITNVWSSIPLAVELKSKGTLNFIILGTAIKQEILEPLNPSKIYTFDLAECDIDGLVKFFINQMMCSKNDCSITTTTPSPCIEKKECNVIIATDSSTDVLMPTFFENQVHLLQYNISKVIPDFKRTTLFDYNENANLDRYYGTMEIQDDFINAMSNISQQPGSRLSTLLQKINMLESPNNYKVSTFVFISKYDQNEIEKSSYYSYSINSKGSLNFIILGTDIKKAELNSLTYSNLTTYDLSTCDIEPIVNFFSDSLTCTETCIPGPCDPNQKLCNIMFSIDTSSDVLSFNEFNQLIGYLENNISSIITDYSHVGISSYNENVDINNPIGSLNNIIDFVSNLNSLRQNPGWRLSVILNYLVDKIAIQTNTRLNTFVFITKFDENEIELSYNAVNYLKSIGTLNLVLVGTGSYTDKFLKLNPTSIYHLDFANCNITELVNYFKDSLNCNFDCDSNTVFPLTTTEGQHGICDLYISFALDTFNEALSDYDFQFTKSIIQNNISSIINNFTKVSVFSFDENQKNFSFSKINNIYEFYMDISFLKQSGGSRLSKLMQFLDSQDINGGKLSTFIFIAHKNITEIRLSINYATSLKNKGSLTFVIIGTGINKNDLQLLNYTNVIYWNFKSCSIEELIDELKNSLVC</sequence>
<evidence type="ECO:0000313" key="3">
    <source>
        <dbReference type="WBParaSite" id="SPAL_0001365400.1"/>
    </source>
</evidence>
<dbReference type="Gene3D" id="3.40.50.410">
    <property type="entry name" value="von Willebrand factor, type A domain"/>
    <property type="match status" value="1"/>
</dbReference>
<organism evidence="2 3">
    <name type="scientific">Strongyloides papillosus</name>
    <name type="common">Intestinal threadworm</name>
    <dbReference type="NCBI Taxonomy" id="174720"/>
    <lineage>
        <taxon>Eukaryota</taxon>
        <taxon>Metazoa</taxon>
        <taxon>Ecdysozoa</taxon>
        <taxon>Nematoda</taxon>
        <taxon>Chromadorea</taxon>
        <taxon>Rhabditida</taxon>
        <taxon>Tylenchina</taxon>
        <taxon>Panagrolaimomorpha</taxon>
        <taxon>Strongyloidoidea</taxon>
        <taxon>Strongyloididae</taxon>
        <taxon>Strongyloides</taxon>
    </lineage>
</organism>
<proteinExistence type="predicted"/>
<dbReference type="WBParaSite" id="SPAL_0001365400.1">
    <property type="protein sequence ID" value="SPAL_0001365400.1"/>
    <property type="gene ID" value="SPAL_0001365400"/>
</dbReference>
<evidence type="ECO:0000259" key="1">
    <source>
        <dbReference type="PROSITE" id="PS50234"/>
    </source>
</evidence>
<dbReference type="InterPro" id="IPR002035">
    <property type="entry name" value="VWF_A"/>
</dbReference>
<evidence type="ECO:0000313" key="2">
    <source>
        <dbReference type="Proteomes" id="UP000046392"/>
    </source>
</evidence>
<keyword evidence="2" id="KW-1185">Reference proteome</keyword>
<protein>
    <submittedName>
        <fullName evidence="3">VWFA domain-containing protein</fullName>
    </submittedName>
</protein>
<accession>A0A0N5C6T9</accession>
<dbReference type="AlphaFoldDB" id="A0A0N5C6T9"/>